<keyword evidence="1" id="KW-0812">Transmembrane</keyword>
<sequence>MYDYIYGTMDKSTDAFYETSLKRKEDIPDVVHLTHLTTAESIFHLQIGFASFASKPQNSKWYMWLMWPVTWWSVVLNLVRGRSFIVERNSMEKLRMQSRAIRAEKSKPTQHYA</sequence>
<dbReference type="AlphaFoldDB" id="A0ABD1SPI6"/>
<feature type="transmembrane region" description="Helical" evidence="1">
    <location>
        <begin position="61"/>
        <end position="79"/>
    </location>
</feature>
<accession>A0ABD1SPI6</accession>
<proteinExistence type="predicted"/>
<evidence type="ECO:0000313" key="2">
    <source>
        <dbReference type="EMBL" id="KAL2502568.1"/>
    </source>
</evidence>
<dbReference type="EMBL" id="JBFOLJ010000010">
    <property type="protein sequence ID" value="KAL2502568.1"/>
    <property type="molecule type" value="Genomic_DNA"/>
</dbReference>
<evidence type="ECO:0000313" key="3">
    <source>
        <dbReference type="EMBL" id="KAL2502623.1"/>
    </source>
</evidence>
<name>A0ABD1SPI6_9LAMI</name>
<keyword evidence="1" id="KW-1133">Transmembrane helix</keyword>
<evidence type="ECO:0000313" key="4">
    <source>
        <dbReference type="Proteomes" id="UP001604277"/>
    </source>
</evidence>
<dbReference type="Proteomes" id="UP001604277">
    <property type="component" value="Unassembled WGS sequence"/>
</dbReference>
<comment type="caution">
    <text evidence="3">The sequence shown here is derived from an EMBL/GenBank/DDBJ whole genome shotgun (WGS) entry which is preliminary data.</text>
</comment>
<dbReference type="EMBL" id="JBFOLJ010000010">
    <property type="protein sequence ID" value="KAL2502623.1"/>
    <property type="molecule type" value="Genomic_DNA"/>
</dbReference>
<gene>
    <name evidence="2" type="ORF">Fot_36416</name>
    <name evidence="3" type="ORF">Fot_36471</name>
</gene>
<reference evidence="4" key="1">
    <citation type="submission" date="2024-07" db="EMBL/GenBank/DDBJ databases">
        <title>Two chromosome-level genome assemblies of Korean endemic species Abeliophyllum distichum and Forsythia ovata (Oleaceae).</title>
        <authorList>
            <person name="Jang H."/>
        </authorList>
    </citation>
    <scope>NUCLEOTIDE SEQUENCE [LARGE SCALE GENOMIC DNA]</scope>
</reference>
<keyword evidence="1" id="KW-0472">Membrane</keyword>
<protein>
    <submittedName>
        <fullName evidence="3">Protein ECERIFERUM 1</fullName>
    </submittedName>
</protein>
<keyword evidence="4" id="KW-1185">Reference proteome</keyword>
<organism evidence="3 4">
    <name type="scientific">Forsythia ovata</name>
    <dbReference type="NCBI Taxonomy" id="205694"/>
    <lineage>
        <taxon>Eukaryota</taxon>
        <taxon>Viridiplantae</taxon>
        <taxon>Streptophyta</taxon>
        <taxon>Embryophyta</taxon>
        <taxon>Tracheophyta</taxon>
        <taxon>Spermatophyta</taxon>
        <taxon>Magnoliopsida</taxon>
        <taxon>eudicotyledons</taxon>
        <taxon>Gunneridae</taxon>
        <taxon>Pentapetalae</taxon>
        <taxon>asterids</taxon>
        <taxon>lamiids</taxon>
        <taxon>Lamiales</taxon>
        <taxon>Oleaceae</taxon>
        <taxon>Forsythieae</taxon>
        <taxon>Forsythia</taxon>
    </lineage>
</organism>
<reference evidence="3" key="2">
    <citation type="submission" date="2024-07" db="EMBL/GenBank/DDBJ databases">
        <title>Two chromosome-level genome assemblies of Korean endemic species Abeliophyllum distichum and Forsythia ovata (Oleaceae).</title>
        <authorList>
            <person name="Mun J.H."/>
        </authorList>
    </citation>
    <scope>NUCLEOTIDE SEQUENCE</scope>
    <source>
        <strain evidence="3">KNKB202402200001</strain>
        <tissue evidence="3">Leaf</tissue>
    </source>
</reference>
<evidence type="ECO:0000256" key="1">
    <source>
        <dbReference type="SAM" id="Phobius"/>
    </source>
</evidence>